<evidence type="ECO:0008006" key="3">
    <source>
        <dbReference type="Google" id="ProtNLM"/>
    </source>
</evidence>
<dbReference type="STRING" id="41875.K8F6A1"/>
<dbReference type="KEGG" id="bpg:Bathy16g01390"/>
<accession>K8F6A1</accession>
<dbReference type="EMBL" id="FO082263">
    <property type="protein sequence ID" value="CCO20340.1"/>
    <property type="molecule type" value="Genomic_DNA"/>
</dbReference>
<dbReference type="InterPro" id="IPR011197">
    <property type="entry name" value="UCP012318"/>
</dbReference>
<dbReference type="InterPro" id="IPR007402">
    <property type="entry name" value="DUF455"/>
</dbReference>
<reference evidence="1 2" key="1">
    <citation type="submission" date="2011-10" db="EMBL/GenBank/DDBJ databases">
        <authorList>
            <person name="Genoscope - CEA"/>
        </authorList>
    </citation>
    <scope>NUCLEOTIDE SEQUENCE [LARGE SCALE GENOMIC DNA]</scope>
    <source>
        <strain evidence="1 2">RCC 1105</strain>
    </source>
</reference>
<dbReference type="SUPFAM" id="SSF47240">
    <property type="entry name" value="Ferritin-like"/>
    <property type="match status" value="1"/>
</dbReference>
<dbReference type="PANTHER" id="PTHR42782">
    <property type="entry name" value="SI:CH73-314G15.3"/>
    <property type="match status" value="1"/>
</dbReference>
<protein>
    <recommendedName>
        <fullName evidence="3">DUF455-domain-containing protein</fullName>
    </recommendedName>
</protein>
<evidence type="ECO:0000313" key="1">
    <source>
        <dbReference type="EMBL" id="CCO20340.1"/>
    </source>
</evidence>
<proteinExistence type="predicted"/>
<dbReference type="RefSeq" id="XP_007508723.1">
    <property type="nucleotide sequence ID" value="XM_007508661.1"/>
</dbReference>
<dbReference type="PANTHER" id="PTHR42782:SF2">
    <property type="entry name" value="3-OXOACYL-[ACYL-CARRIER-PROTEIN] SYNTHASE-LIKE PROTEIN"/>
    <property type="match status" value="1"/>
</dbReference>
<dbReference type="eggNOG" id="ENOG502QTFW">
    <property type="taxonomic scope" value="Eukaryota"/>
</dbReference>
<dbReference type="AlphaFoldDB" id="K8F6A1"/>
<gene>
    <name evidence="1" type="ordered locus">Bathy16g01390</name>
</gene>
<dbReference type="Proteomes" id="UP000198341">
    <property type="component" value="Chromosome 16"/>
</dbReference>
<organism evidence="1 2">
    <name type="scientific">Bathycoccus prasinos</name>
    <dbReference type="NCBI Taxonomy" id="41875"/>
    <lineage>
        <taxon>Eukaryota</taxon>
        <taxon>Viridiplantae</taxon>
        <taxon>Chlorophyta</taxon>
        <taxon>Mamiellophyceae</taxon>
        <taxon>Mamiellales</taxon>
        <taxon>Bathycoccaceae</taxon>
        <taxon>Bathycoccus</taxon>
    </lineage>
</organism>
<keyword evidence="2" id="KW-1185">Reference proteome</keyword>
<dbReference type="CDD" id="cd00657">
    <property type="entry name" value="Ferritin_like"/>
    <property type="match status" value="1"/>
</dbReference>
<dbReference type="Pfam" id="PF04305">
    <property type="entry name" value="DUF455"/>
    <property type="match status" value="1"/>
</dbReference>
<dbReference type="GeneID" id="19011205"/>
<sequence length="292" mass="32989">MDDDDDDFNVKNWATLHDAALEVLSTPSAHKKALLTQVIAKKWFDGTSILKARDISSGGKLVADTPERDALVTIVSSNSNKLKLGSGRSIESRRKILHSLSHIESWAIDLSWDIIARFGHEVEKEREFFDDFVRVALDEAKHHLLLTKRLEEIGGKYGDFPAHDGLWQSAMETSDSLMHRLVVEHCVHEARGLDVMPNTINKFRENGDEESALLLETIVYPEEIGHVKAGLKWFKFLLGDASERGGEETVKIFREIVEKKFYGALKPPFNDEARAKAGFDRRYYEVAVDAVV</sequence>
<name>K8F6A1_9CHLO</name>
<dbReference type="OrthoDB" id="426882at2759"/>
<dbReference type="PIRSF" id="PIRSF012318">
    <property type="entry name" value="UCP012318"/>
    <property type="match status" value="1"/>
</dbReference>
<evidence type="ECO:0000313" key="2">
    <source>
        <dbReference type="Proteomes" id="UP000198341"/>
    </source>
</evidence>
<dbReference type="InterPro" id="IPR009078">
    <property type="entry name" value="Ferritin-like_SF"/>
</dbReference>